<name>A0AAJ4W972_9GAMM</name>
<proteinExistence type="predicted"/>
<gene>
    <name evidence="3" type="ORF">SAMN02745723_102358</name>
</gene>
<evidence type="ECO:0008006" key="5">
    <source>
        <dbReference type="Google" id="ProtNLM"/>
    </source>
</evidence>
<dbReference type="Pfam" id="PF14542">
    <property type="entry name" value="Acetyltransf_CG"/>
    <property type="match status" value="1"/>
</dbReference>
<dbReference type="GO" id="GO:0016747">
    <property type="term" value="F:acyltransferase activity, transferring groups other than amino-acyl groups"/>
    <property type="evidence" value="ECO:0007669"/>
    <property type="project" value="InterPro"/>
</dbReference>
<dbReference type="InterPro" id="IPR000182">
    <property type="entry name" value="GNAT_dom"/>
</dbReference>
<dbReference type="SUPFAM" id="SSF55729">
    <property type="entry name" value="Acyl-CoA N-acyltransferases (Nat)"/>
    <property type="match status" value="1"/>
</dbReference>
<feature type="domain" description="N-acetyltransferase" evidence="2">
    <location>
        <begin position="4"/>
        <end position="92"/>
    </location>
</feature>
<sequence length="92" mass="10473">MSINILEGENRFYVNDPDGNMLAEIAFVPTGEKLAIIDHTYVDARLKGQGVGKNLVLKVVEKMRNEQRKIIPLCPFAKHEFDVTPEYQDIRA</sequence>
<evidence type="ECO:0000259" key="1">
    <source>
        <dbReference type="PROSITE" id="PS51186"/>
    </source>
</evidence>
<dbReference type="InterPro" id="IPR031165">
    <property type="entry name" value="GNAT_YJDJ"/>
</dbReference>
<dbReference type="PROSITE" id="PS51186">
    <property type="entry name" value="GNAT"/>
    <property type="match status" value="1"/>
</dbReference>
<evidence type="ECO:0000313" key="4">
    <source>
        <dbReference type="Proteomes" id="UP000226420"/>
    </source>
</evidence>
<feature type="domain" description="N-acetyltransferase" evidence="1">
    <location>
        <begin position="1"/>
        <end position="92"/>
    </location>
</feature>
<protein>
    <recommendedName>
        <fullName evidence="5">N-acetyltransferase</fullName>
    </recommendedName>
</protein>
<dbReference type="EMBL" id="FOLW01000002">
    <property type="protein sequence ID" value="SFC43832.1"/>
    <property type="molecule type" value="Genomic_DNA"/>
</dbReference>
<evidence type="ECO:0000313" key="3">
    <source>
        <dbReference type="EMBL" id="SFC43832.1"/>
    </source>
</evidence>
<dbReference type="PROSITE" id="PS51729">
    <property type="entry name" value="GNAT_YJDJ"/>
    <property type="match status" value="1"/>
</dbReference>
<dbReference type="AlphaFoldDB" id="A0AAJ4W972"/>
<dbReference type="PANTHER" id="PTHR31435">
    <property type="entry name" value="PROTEIN NATD1"/>
    <property type="match status" value="1"/>
</dbReference>
<organism evidence="3 4">
    <name type="scientific">Pragia fontium DSM 5563 = ATCC 49100</name>
    <dbReference type="NCBI Taxonomy" id="1122977"/>
    <lineage>
        <taxon>Bacteria</taxon>
        <taxon>Pseudomonadati</taxon>
        <taxon>Pseudomonadota</taxon>
        <taxon>Gammaproteobacteria</taxon>
        <taxon>Enterobacterales</taxon>
        <taxon>Budviciaceae</taxon>
        <taxon>Pragia</taxon>
    </lineage>
</organism>
<dbReference type="Proteomes" id="UP000226420">
    <property type="component" value="Unassembled WGS sequence"/>
</dbReference>
<dbReference type="InterPro" id="IPR045057">
    <property type="entry name" value="Gcn5-rel_NAT"/>
</dbReference>
<dbReference type="Gene3D" id="3.40.630.30">
    <property type="match status" value="1"/>
</dbReference>
<evidence type="ECO:0000259" key="2">
    <source>
        <dbReference type="PROSITE" id="PS51729"/>
    </source>
</evidence>
<dbReference type="InterPro" id="IPR016181">
    <property type="entry name" value="Acyl_CoA_acyltransferase"/>
</dbReference>
<dbReference type="PANTHER" id="PTHR31435:SF10">
    <property type="entry name" value="BSR4717 PROTEIN"/>
    <property type="match status" value="1"/>
</dbReference>
<accession>A0AAJ4W972</accession>
<comment type="caution">
    <text evidence="3">The sequence shown here is derived from an EMBL/GenBank/DDBJ whole genome shotgun (WGS) entry which is preliminary data.</text>
</comment>
<reference evidence="3 4" key="1">
    <citation type="submission" date="2016-10" db="EMBL/GenBank/DDBJ databases">
        <authorList>
            <person name="Varghese N."/>
            <person name="Submissions S."/>
        </authorList>
    </citation>
    <scope>NUCLEOTIDE SEQUENCE [LARGE SCALE GENOMIC DNA]</scope>
    <source>
        <strain evidence="3 4">DSM 5563</strain>
    </source>
</reference>